<accession>X0ZUH4</accession>
<protein>
    <recommendedName>
        <fullName evidence="3">Aminotransferase class III-fold pyridoxal phosphate-dependent enzyme</fullName>
    </recommendedName>
</protein>
<evidence type="ECO:0000313" key="2">
    <source>
        <dbReference type="EMBL" id="GAG51811.1"/>
    </source>
</evidence>
<dbReference type="AlphaFoldDB" id="X0ZUH4"/>
<dbReference type="EMBL" id="BARS01050838">
    <property type="protein sequence ID" value="GAG51811.1"/>
    <property type="molecule type" value="Genomic_DNA"/>
</dbReference>
<dbReference type="GO" id="GO:0030170">
    <property type="term" value="F:pyridoxal phosphate binding"/>
    <property type="evidence" value="ECO:0007669"/>
    <property type="project" value="InterPro"/>
</dbReference>
<evidence type="ECO:0008006" key="3">
    <source>
        <dbReference type="Google" id="ProtNLM"/>
    </source>
</evidence>
<sequence length="100" mass="11578">MNKQAIFDEWMGRARKRFEERNPKSAMMYEKAQKYLPGGDTRTAVFFKPYPVFTAEGEGCRFRDLDGHVYIDFLNNYTALIHGHAHPDVVKAVTEQVKHG</sequence>
<comment type="cofactor">
    <cofactor evidence="1">
        <name>pyridoxal 5'-phosphate</name>
        <dbReference type="ChEBI" id="CHEBI:597326"/>
    </cofactor>
</comment>
<dbReference type="InterPro" id="IPR015422">
    <property type="entry name" value="PyrdxlP-dep_Trfase_small"/>
</dbReference>
<dbReference type="Gene3D" id="3.90.1150.10">
    <property type="entry name" value="Aspartate Aminotransferase, domain 1"/>
    <property type="match status" value="1"/>
</dbReference>
<dbReference type="SUPFAM" id="SSF53383">
    <property type="entry name" value="PLP-dependent transferases"/>
    <property type="match status" value="1"/>
</dbReference>
<dbReference type="GO" id="GO:0008483">
    <property type="term" value="F:transaminase activity"/>
    <property type="evidence" value="ECO:0007669"/>
    <property type="project" value="InterPro"/>
</dbReference>
<gene>
    <name evidence="2" type="ORF">S01H1_75826</name>
</gene>
<dbReference type="PANTHER" id="PTHR43713:SF3">
    <property type="entry name" value="GLUTAMATE-1-SEMIALDEHYDE 2,1-AMINOMUTASE 1, CHLOROPLASTIC-RELATED"/>
    <property type="match status" value="1"/>
</dbReference>
<dbReference type="PANTHER" id="PTHR43713">
    <property type="entry name" value="GLUTAMATE-1-SEMIALDEHYDE 2,1-AMINOMUTASE"/>
    <property type="match status" value="1"/>
</dbReference>
<dbReference type="InterPro" id="IPR005814">
    <property type="entry name" value="Aminotrans_3"/>
</dbReference>
<comment type="caution">
    <text evidence="2">The sequence shown here is derived from an EMBL/GenBank/DDBJ whole genome shotgun (WGS) entry which is preliminary data.</text>
</comment>
<name>X0ZUH4_9ZZZZ</name>
<reference evidence="2" key="1">
    <citation type="journal article" date="2014" name="Front. Microbiol.">
        <title>High frequency of phylogenetically diverse reductive dehalogenase-homologous genes in deep subseafloor sedimentary metagenomes.</title>
        <authorList>
            <person name="Kawai M."/>
            <person name="Futagami T."/>
            <person name="Toyoda A."/>
            <person name="Takaki Y."/>
            <person name="Nishi S."/>
            <person name="Hori S."/>
            <person name="Arai W."/>
            <person name="Tsubouchi T."/>
            <person name="Morono Y."/>
            <person name="Uchiyama I."/>
            <person name="Ito T."/>
            <person name="Fujiyama A."/>
            <person name="Inagaki F."/>
            <person name="Takami H."/>
        </authorList>
    </citation>
    <scope>NUCLEOTIDE SEQUENCE</scope>
    <source>
        <strain evidence="2">Expedition CK06-06</strain>
    </source>
</reference>
<dbReference type="InterPro" id="IPR015424">
    <property type="entry name" value="PyrdxlP-dep_Trfase"/>
</dbReference>
<evidence type="ECO:0000256" key="1">
    <source>
        <dbReference type="ARBA" id="ARBA00001933"/>
    </source>
</evidence>
<proteinExistence type="predicted"/>
<feature type="non-terminal residue" evidence="2">
    <location>
        <position position="100"/>
    </location>
</feature>
<organism evidence="2">
    <name type="scientific">marine sediment metagenome</name>
    <dbReference type="NCBI Taxonomy" id="412755"/>
    <lineage>
        <taxon>unclassified sequences</taxon>
        <taxon>metagenomes</taxon>
        <taxon>ecological metagenomes</taxon>
    </lineage>
</organism>
<dbReference type="Pfam" id="PF00202">
    <property type="entry name" value="Aminotran_3"/>
    <property type="match status" value="1"/>
</dbReference>